<dbReference type="RefSeq" id="WP_007423290.1">
    <property type="nucleotide sequence ID" value="NC_009484.1"/>
</dbReference>
<dbReference type="Gene3D" id="1.10.10.410">
    <property type="match status" value="1"/>
</dbReference>
<dbReference type="GO" id="GO:0016884">
    <property type="term" value="F:carbon-nitrogen ligase activity, with glutamine as amido-N-donor"/>
    <property type="evidence" value="ECO:0007669"/>
    <property type="project" value="InterPro"/>
</dbReference>
<sequence>MTTSPLRGRILDDLKAAMRARDALRVSTLRMVSAKLKDADIAARPRGIEAIAEPDIVALLRGMVKSRRESEAQYRAGNRPDLADQEAGEIAIIEGYLPQTLAGAALDDAIAAAIAATGASGPKEMGAVIAALKAAHGPALDMAAASAAVKAKLAGG</sequence>
<dbReference type="Proteomes" id="UP000000245">
    <property type="component" value="Chromosome"/>
</dbReference>
<organism evidence="1 2">
    <name type="scientific">Acidiphilium cryptum (strain JF-5)</name>
    <dbReference type="NCBI Taxonomy" id="349163"/>
    <lineage>
        <taxon>Bacteria</taxon>
        <taxon>Pseudomonadati</taxon>
        <taxon>Pseudomonadota</taxon>
        <taxon>Alphaproteobacteria</taxon>
        <taxon>Acetobacterales</taxon>
        <taxon>Acidocellaceae</taxon>
        <taxon>Acidiphilium</taxon>
    </lineage>
</organism>
<dbReference type="Gene3D" id="1.10.1510.10">
    <property type="entry name" value="Uncharacterised protein YqeY/AIM41 PF09424, N-terminal domain"/>
    <property type="match status" value="1"/>
</dbReference>
<gene>
    <name evidence="1" type="ordered locus">Acry_0860</name>
</gene>
<dbReference type="AlphaFoldDB" id="A5FWU7"/>
<reference evidence="1 2" key="1">
    <citation type="submission" date="2007-05" db="EMBL/GenBank/DDBJ databases">
        <title>Complete sequence of chromosome of Acidiphilium cryptum JF-5.</title>
        <authorList>
            <consortium name="US DOE Joint Genome Institute"/>
            <person name="Copeland A."/>
            <person name="Lucas S."/>
            <person name="Lapidus A."/>
            <person name="Barry K."/>
            <person name="Detter J.C."/>
            <person name="Glavina del Rio T."/>
            <person name="Hammon N."/>
            <person name="Israni S."/>
            <person name="Dalin E."/>
            <person name="Tice H."/>
            <person name="Pitluck S."/>
            <person name="Sims D."/>
            <person name="Brettin T."/>
            <person name="Bruce D."/>
            <person name="Han C."/>
            <person name="Schmutz J."/>
            <person name="Larimer F."/>
            <person name="Land M."/>
            <person name="Hauser L."/>
            <person name="Kyrpides N."/>
            <person name="Kim E."/>
            <person name="Magnuson T."/>
            <person name="Richardson P."/>
        </authorList>
    </citation>
    <scope>NUCLEOTIDE SEQUENCE [LARGE SCALE GENOMIC DNA]</scope>
    <source>
        <strain evidence="1 2">JF-5</strain>
    </source>
</reference>
<dbReference type="PANTHER" id="PTHR28055:SF1">
    <property type="entry name" value="ALTERED INHERITANCE OF MITOCHONDRIA PROTEIN 41, MITOCHONDRIAL"/>
    <property type="match status" value="1"/>
</dbReference>
<dbReference type="Pfam" id="PF09424">
    <property type="entry name" value="YqeY"/>
    <property type="match status" value="1"/>
</dbReference>
<proteinExistence type="predicted"/>
<dbReference type="PANTHER" id="PTHR28055">
    <property type="entry name" value="ALTERED INHERITANCE OF MITOCHONDRIA PROTEIN 41, MITOCHONDRIAL"/>
    <property type="match status" value="1"/>
</dbReference>
<dbReference type="InterPro" id="IPR003789">
    <property type="entry name" value="Asn/Gln_tRNA_amidoTrase-B-like"/>
</dbReference>
<dbReference type="InterPro" id="IPR023168">
    <property type="entry name" value="GatB_Yqey_C_2"/>
</dbReference>
<accession>A5FWU7</accession>
<dbReference type="InterPro" id="IPR042184">
    <property type="entry name" value="YqeY/Aim41_N"/>
</dbReference>
<evidence type="ECO:0000313" key="2">
    <source>
        <dbReference type="Proteomes" id="UP000000245"/>
    </source>
</evidence>
<dbReference type="HOGENOM" id="CLU_079430_2_2_5"/>
<dbReference type="InterPro" id="IPR019004">
    <property type="entry name" value="YqeY/Aim41"/>
</dbReference>
<dbReference type="eggNOG" id="COG1610">
    <property type="taxonomic scope" value="Bacteria"/>
</dbReference>
<dbReference type="SUPFAM" id="SSF89095">
    <property type="entry name" value="GatB/YqeY motif"/>
    <property type="match status" value="1"/>
</dbReference>
<dbReference type="STRING" id="349163.Acry_0860"/>
<name>A5FWU7_ACICJ</name>
<evidence type="ECO:0000313" key="1">
    <source>
        <dbReference type="EMBL" id="ABQ30079.1"/>
    </source>
</evidence>
<keyword evidence="2" id="KW-1185">Reference proteome</keyword>
<dbReference type="KEGG" id="acr:Acry_0860"/>
<dbReference type="EMBL" id="CP000697">
    <property type="protein sequence ID" value="ABQ30079.1"/>
    <property type="molecule type" value="Genomic_DNA"/>
</dbReference>
<protein>
    <submittedName>
        <fullName evidence="1">GatB/Yqey domain protein</fullName>
    </submittedName>
</protein>